<dbReference type="Proteomes" id="UP000827549">
    <property type="component" value="Chromosome 5"/>
</dbReference>
<organism evidence="2 3">
    <name type="scientific">Vanrija pseudolonga</name>
    <dbReference type="NCBI Taxonomy" id="143232"/>
    <lineage>
        <taxon>Eukaryota</taxon>
        <taxon>Fungi</taxon>
        <taxon>Dikarya</taxon>
        <taxon>Basidiomycota</taxon>
        <taxon>Agaricomycotina</taxon>
        <taxon>Tremellomycetes</taxon>
        <taxon>Trichosporonales</taxon>
        <taxon>Trichosporonaceae</taxon>
        <taxon>Vanrija</taxon>
    </lineage>
</organism>
<feature type="region of interest" description="Disordered" evidence="1">
    <location>
        <begin position="1"/>
        <end position="115"/>
    </location>
</feature>
<name>A0AAF0YGU8_9TREE</name>
<evidence type="ECO:0000313" key="2">
    <source>
        <dbReference type="EMBL" id="WOO83619.1"/>
    </source>
</evidence>
<dbReference type="GeneID" id="87810313"/>
<dbReference type="AlphaFoldDB" id="A0AAF0YGU8"/>
<dbReference type="EMBL" id="CP086718">
    <property type="protein sequence ID" value="WOO83619.1"/>
    <property type="molecule type" value="Genomic_DNA"/>
</dbReference>
<evidence type="ECO:0000256" key="1">
    <source>
        <dbReference type="SAM" id="MobiDB-lite"/>
    </source>
</evidence>
<dbReference type="RefSeq" id="XP_062629645.1">
    <property type="nucleotide sequence ID" value="XM_062773661.1"/>
</dbReference>
<proteinExistence type="predicted"/>
<reference evidence="2" key="1">
    <citation type="submission" date="2023-10" db="EMBL/GenBank/DDBJ databases">
        <authorList>
            <person name="Noh H."/>
        </authorList>
    </citation>
    <scope>NUCLEOTIDE SEQUENCE</scope>
    <source>
        <strain evidence="2">DUCC4014</strain>
    </source>
</reference>
<keyword evidence="3" id="KW-1185">Reference proteome</keyword>
<accession>A0AAF0YGU8</accession>
<sequence length="160" mass="17288">MTENHNPYVPSPLAAARRIPATSSRPALATAGPSRQAQAPLTERREHNGQEQAASSSAATRPSTPPAQRRSALPPLPPSPPSARRAAATPLLAPKPRRLPRPSPMSKRPSPTPLVDDEVFGVRRVEFWQPTTALVADAYAQDEVAPRKRATRRDASLRTC</sequence>
<evidence type="ECO:0000313" key="3">
    <source>
        <dbReference type="Proteomes" id="UP000827549"/>
    </source>
</evidence>
<gene>
    <name evidence="2" type="ORF">LOC62_05G007139</name>
</gene>
<feature type="compositionally biased region" description="Low complexity" evidence="1">
    <location>
        <begin position="52"/>
        <end position="73"/>
    </location>
</feature>
<protein>
    <submittedName>
        <fullName evidence="2">Uncharacterized protein</fullName>
    </submittedName>
</protein>
<feature type="compositionally biased region" description="Low complexity" evidence="1">
    <location>
        <begin position="82"/>
        <end position="94"/>
    </location>
</feature>